<dbReference type="Proteomes" id="UP000276834">
    <property type="component" value="Unassembled WGS sequence"/>
</dbReference>
<keyword evidence="3" id="KW-1185">Reference proteome</keyword>
<feature type="compositionally biased region" description="Low complexity" evidence="1">
    <location>
        <begin position="16"/>
        <end position="46"/>
    </location>
</feature>
<reference evidence="2 3" key="1">
    <citation type="journal article" date="2018" name="Proc. R. Soc. B">
        <title>A non-coding region near Follistatin controls head colour polymorphism in the Gouldian finch.</title>
        <authorList>
            <person name="Toomey M.B."/>
            <person name="Marques C.I."/>
            <person name="Andrade P."/>
            <person name="Araujo P.M."/>
            <person name="Sabatino S."/>
            <person name="Gazda M.A."/>
            <person name="Afonso S."/>
            <person name="Lopes R.J."/>
            <person name="Corbo J.C."/>
            <person name="Carneiro M."/>
        </authorList>
    </citation>
    <scope>NUCLEOTIDE SEQUENCE [LARGE SCALE GENOMIC DNA]</scope>
    <source>
        <strain evidence="2">Red01</strain>
        <tissue evidence="2">Muscle</tissue>
    </source>
</reference>
<proteinExistence type="predicted"/>
<comment type="caution">
    <text evidence="2">The sequence shown here is derived from an EMBL/GenBank/DDBJ whole genome shotgun (WGS) entry which is preliminary data.</text>
</comment>
<dbReference type="AlphaFoldDB" id="A0A3L8S2X9"/>
<protein>
    <submittedName>
        <fullName evidence="2">Uncharacterized protein</fullName>
    </submittedName>
</protein>
<evidence type="ECO:0000313" key="3">
    <source>
        <dbReference type="Proteomes" id="UP000276834"/>
    </source>
</evidence>
<dbReference type="EMBL" id="QUSF01000086">
    <property type="protein sequence ID" value="RLV94242.1"/>
    <property type="molecule type" value="Genomic_DNA"/>
</dbReference>
<organism evidence="2 3">
    <name type="scientific">Chloebia gouldiae</name>
    <name type="common">Gouldian finch</name>
    <name type="synonym">Erythrura gouldiae</name>
    <dbReference type="NCBI Taxonomy" id="44316"/>
    <lineage>
        <taxon>Eukaryota</taxon>
        <taxon>Metazoa</taxon>
        <taxon>Chordata</taxon>
        <taxon>Craniata</taxon>
        <taxon>Vertebrata</taxon>
        <taxon>Euteleostomi</taxon>
        <taxon>Archelosauria</taxon>
        <taxon>Archosauria</taxon>
        <taxon>Dinosauria</taxon>
        <taxon>Saurischia</taxon>
        <taxon>Theropoda</taxon>
        <taxon>Coelurosauria</taxon>
        <taxon>Aves</taxon>
        <taxon>Neognathae</taxon>
        <taxon>Neoaves</taxon>
        <taxon>Telluraves</taxon>
        <taxon>Australaves</taxon>
        <taxon>Passeriformes</taxon>
        <taxon>Passeroidea</taxon>
        <taxon>Passeridae</taxon>
        <taxon>Chloebia</taxon>
    </lineage>
</organism>
<sequence length="74" mass="6954">MGTGPGTGPGGGGAGQLRPAPQRRLAAAADPAGPAAPRLDPPAAAGEGKGQGSGKGSREGKGLCSRHGPTAPIY</sequence>
<evidence type="ECO:0000313" key="2">
    <source>
        <dbReference type="EMBL" id="RLV94242.1"/>
    </source>
</evidence>
<evidence type="ECO:0000256" key="1">
    <source>
        <dbReference type="SAM" id="MobiDB-lite"/>
    </source>
</evidence>
<gene>
    <name evidence="2" type="ORF">DV515_00013231</name>
</gene>
<feature type="region of interest" description="Disordered" evidence="1">
    <location>
        <begin position="1"/>
        <end position="74"/>
    </location>
</feature>
<accession>A0A3L8S2X9</accession>
<name>A0A3L8S2X9_CHLGU</name>
<feature type="compositionally biased region" description="Gly residues" evidence="1">
    <location>
        <begin position="1"/>
        <end position="15"/>
    </location>
</feature>